<dbReference type="PANTHER" id="PTHR48081:SF6">
    <property type="entry name" value="PEPTIDASE S9 PROLYL OLIGOPEPTIDASE CATALYTIC DOMAIN-CONTAINING PROTEIN"/>
    <property type="match status" value="1"/>
</dbReference>
<dbReference type="RefSeq" id="WP_044214195.1">
    <property type="nucleotide sequence ID" value="NZ_BAMD01000086.1"/>
</dbReference>
<dbReference type="SUPFAM" id="SSF53474">
    <property type="entry name" value="alpha/beta-Hydrolases"/>
    <property type="match status" value="1"/>
</dbReference>
<keyword evidence="4" id="KW-1185">Reference proteome</keyword>
<dbReference type="InterPro" id="IPR050300">
    <property type="entry name" value="GDXG_lipolytic_enzyme"/>
</dbReference>
<dbReference type="Pfam" id="PF20434">
    <property type="entry name" value="BD-FAE"/>
    <property type="match status" value="1"/>
</dbReference>
<dbReference type="InterPro" id="IPR029058">
    <property type="entry name" value="AB_hydrolase_fold"/>
</dbReference>
<feature type="domain" description="BD-FAE-like" evidence="2">
    <location>
        <begin position="62"/>
        <end position="261"/>
    </location>
</feature>
<dbReference type="EMBL" id="BAMD01000086">
    <property type="protein sequence ID" value="GAF05429.1"/>
    <property type="molecule type" value="Genomic_DNA"/>
</dbReference>
<dbReference type="PANTHER" id="PTHR48081">
    <property type="entry name" value="AB HYDROLASE SUPERFAMILY PROTEIN C4A8.06C"/>
    <property type="match status" value="1"/>
</dbReference>
<dbReference type="InterPro" id="IPR049492">
    <property type="entry name" value="BD-FAE-like_dom"/>
</dbReference>
<evidence type="ECO:0000313" key="4">
    <source>
        <dbReference type="Proteomes" id="UP000019402"/>
    </source>
</evidence>
<evidence type="ECO:0000313" key="3">
    <source>
        <dbReference type="EMBL" id="GAF05429.1"/>
    </source>
</evidence>
<dbReference type="AlphaFoldDB" id="W7YSI9"/>
<evidence type="ECO:0000259" key="2">
    <source>
        <dbReference type="Pfam" id="PF20434"/>
    </source>
</evidence>
<evidence type="ECO:0000256" key="1">
    <source>
        <dbReference type="ARBA" id="ARBA00022801"/>
    </source>
</evidence>
<reference evidence="3 4" key="1">
    <citation type="journal article" date="2014" name="Genome Announc.">
        <title>Draft Genome Sequence of Cytophaga fermentans JCM 21142T, a Facultative Anaerobe Isolated from Marine Mud.</title>
        <authorList>
            <person name="Starns D."/>
            <person name="Oshima K."/>
            <person name="Suda W."/>
            <person name="Iino T."/>
            <person name="Yuki M."/>
            <person name="Inoue J."/>
            <person name="Kitamura K."/>
            <person name="Iida T."/>
            <person name="Darby A."/>
            <person name="Hattori M."/>
            <person name="Ohkuma M."/>
        </authorList>
    </citation>
    <scope>NUCLEOTIDE SEQUENCE [LARGE SCALE GENOMIC DNA]</scope>
    <source>
        <strain evidence="3 4">JCM 21142</strain>
    </source>
</reference>
<dbReference type="STRING" id="869213.GCA_000517085_01769"/>
<organism evidence="3 4">
    <name type="scientific">Saccharicrinis fermentans DSM 9555 = JCM 21142</name>
    <dbReference type="NCBI Taxonomy" id="869213"/>
    <lineage>
        <taxon>Bacteria</taxon>
        <taxon>Pseudomonadati</taxon>
        <taxon>Bacteroidota</taxon>
        <taxon>Bacteroidia</taxon>
        <taxon>Marinilabiliales</taxon>
        <taxon>Marinilabiliaceae</taxon>
        <taxon>Saccharicrinis</taxon>
    </lineage>
</organism>
<comment type="caution">
    <text evidence="3">The sequence shown here is derived from an EMBL/GenBank/DDBJ whole genome shotgun (WGS) entry which is preliminary data.</text>
</comment>
<sequence length="311" mass="34779">MYKLVNILLLLFYFGLMPAQHTTPLWKKNAIPNFQKSKGKETIPPRDIIFIKNIQQPGIEAFLPSKQSANGMAVLICPGGGYSGVSYDWEGTDVAKWLNSKGIAAFVLKYRMPQAESVLTSYKAPIQDAQRAIRYIRYHAQEFNLDKNKIGVIGFSAGGHLASTLGTHYKKAYYNAKDDIDKEKIRPDFMMLIYPVISMKKGITHYGSRKNLLGETPSEELITAFSNELQVTENTPPTFILHAGDDPAVPIENSIKMYQALVKNKVKTTMHIYPTGGHGFGLGISRKDAPDWANLATTWLNTLNNHLLESK</sequence>
<protein>
    <submittedName>
        <fullName evidence="3">Acetyl esterase</fullName>
    </submittedName>
</protein>
<keyword evidence="1" id="KW-0378">Hydrolase</keyword>
<gene>
    <name evidence="3" type="ORF">JCM21142_104163</name>
</gene>
<proteinExistence type="predicted"/>
<dbReference type="GO" id="GO:0016787">
    <property type="term" value="F:hydrolase activity"/>
    <property type="evidence" value="ECO:0007669"/>
    <property type="project" value="UniProtKB-KW"/>
</dbReference>
<name>W7YSI9_9BACT</name>
<dbReference type="Proteomes" id="UP000019402">
    <property type="component" value="Unassembled WGS sequence"/>
</dbReference>
<dbReference type="Gene3D" id="3.40.50.1820">
    <property type="entry name" value="alpha/beta hydrolase"/>
    <property type="match status" value="1"/>
</dbReference>
<accession>W7YSI9</accession>
<dbReference type="OrthoDB" id="9796689at2"/>
<dbReference type="eggNOG" id="COG0657">
    <property type="taxonomic scope" value="Bacteria"/>
</dbReference>